<dbReference type="InterPro" id="IPR011990">
    <property type="entry name" value="TPR-like_helical_dom_sf"/>
</dbReference>
<name>A0ABZ2XE10_9RHOO</name>
<dbReference type="PROSITE" id="PS51352">
    <property type="entry name" value="THIOREDOXIN_2"/>
    <property type="match status" value="1"/>
</dbReference>
<keyword evidence="3" id="KW-1015">Disulfide bond</keyword>
<evidence type="ECO:0000256" key="1">
    <source>
        <dbReference type="ARBA" id="ARBA00022448"/>
    </source>
</evidence>
<keyword evidence="7" id="KW-1185">Reference proteome</keyword>
<evidence type="ECO:0000313" key="7">
    <source>
        <dbReference type="Proteomes" id="UP001479520"/>
    </source>
</evidence>
<keyword evidence="1" id="KW-0813">Transport</keyword>
<proteinExistence type="predicted"/>
<evidence type="ECO:0000259" key="5">
    <source>
        <dbReference type="PROSITE" id="PS51352"/>
    </source>
</evidence>
<dbReference type="SUPFAM" id="SSF48452">
    <property type="entry name" value="TPR-like"/>
    <property type="match status" value="1"/>
</dbReference>
<evidence type="ECO:0000256" key="2">
    <source>
        <dbReference type="ARBA" id="ARBA00022982"/>
    </source>
</evidence>
<dbReference type="InterPro" id="IPR013766">
    <property type="entry name" value="Thioredoxin_domain"/>
</dbReference>
<dbReference type="InterPro" id="IPR017937">
    <property type="entry name" value="Thioredoxin_CS"/>
</dbReference>
<dbReference type="PANTHER" id="PTHR45663">
    <property type="entry name" value="GEO12009P1"/>
    <property type="match status" value="1"/>
</dbReference>
<keyword evidence="4" id="KW-0676">Redox-active center</keyword>
<dbReference type="Pfam" id="PF14561">
    <property type="entry name" value="TPR_20"/>
    <property type="match status" value="1"/>
</dbReference>
<dbReference type="PANTHER" id="PTHR45663:SF11">
    <property type="entry name" value="GEO12009P1"/>
    <property type="match status" value="1"/>
</dbReference>
<evidence type="ECO:0000256" key="3">
    <source>
        <dbReference type="ARBA" id="ARBA00023157"/>
    </source>
</evidence>
<dbReference type="SUPFAM" id="SSF52833">
    <property type="entry name" value="Thioredoxin-like"/>
    <property type="match status" value="1"/>
</dbReference>
<dbReference type="InterPro" id="IPR036249">
    <property type="entry name" value="Thioredoxin-like_sf"/>
</dbReference>
<dbReference type="Pfam" id="PF00085">
    <property type="entry name" value="Thioredoxin"/>
    <property type="match status" value="1"/>
</dbReference>
<evidence type="ECO:0000256" key="4">
    <source>
        <dbReference type="ARBA" id="ARBA00023284"/>
    </source>
</evidence>
<dbReference type="CDD" id="cd02956">
    <property type="entry name" value="ybbN"/>
    <property type="match status" value="1"/>
</dbReference>
<organism evidence="6 7">
    <name type="scientific">Azonexus hydrophilus</name>
    <dbReference type="NCBI Taxonomy" id="418702"/>
    <lineage>
        <taxon>Bacteria</taxon>
        <taxon>Pseudomonadati</taxon>
        <taxon>Pseudomonadota</taxon>
        <taxon>Betaproteobacteria</taxon>
        <taxon>Rhodocyclales</taxon>
        <taxon>Azonexaceae</taxon>
        <taxon>Azonexus</taxon>
    </lineage>
</organism>
<dbReference type="Gene3D" id="3.40.30.10">
    <property type="entry name" value="Glutaredoxin"/>
    <property type="match status" value="1"/>
</dbReference>
<evidence type="ECO:0000313" key="6">
    <source>
        <dbReference type="EMBL" id="WZJ20177.1"/>
    </source>
</evidence>
<dbReference type="PRINTS" id="PR00421">
    <property type="entry name" value="THIOREDOXIN"/>
</dbReference>
<dbReference type="PROSITE" id="PS00194">
    <property type="entry name" value="THIOREDOXIN_1"/>
    <property type="match status" value="1"/>
</dbReference>
<dbReference type="EMBL" id="CP151406">
    <property type="protein sequence ID" value="WZJ20177.1"/>
    <property type="molecule type" value="Genomic_DNA"/>
</dbReference>
<gene>
    <name evidence="6" type="ORF">AADV58_09405</name>
</gene>
<dbReference type="Gene3D" id="1.25.40.10">
    <property type="entry name" value="Tetratricopeptide repeat domain"/>
    <property type="match status" value="2"/>
</dbReference>
<protein>
    <submittedName>
        <fullName evidence="6">Tetratricopeptide repeat protein</fullName>
    </submittedName>
</protein>
<sequence length="284" mass="31383">MSQFSFDVSIEEFEVKVLQASLQVPVVVDFWAPWCGPCQTLKPMLEKLAEEYQGRFLLAKVNSDEYPQLAGHFGVRSIPSVKVVFQGQLVDEFNGALPEGQVRQFLDRIALPAGDNANPREEAAALAAEGRFEEALARLVEASQANPQDQAVQLDAIEVLMHLGRNDEAAQLLAGEFKDEPERAGALRARLALAQGAADTEPLEAKLAANPDDHATRLELAKAYAAQSRFREALDAALEVVRRDRFFDEGAGRKALLQFFEALAGEQYDDLVREYRRKLSAALN</sequence>
<feature type="domain" description="Thioredoxin" evidence="5">
    <location>
        <begin position="1"/>
        <end position="111"/>
    </location>
</feature>
<dbReference type="Proteomes" id="UP001479520">
    <property type="component" value="Chromosome"/>
</dbReference>
<dbReference type="Pfam" id="PF14559">
    <property type="entry name" value="TPR_19"/>
    <property type="match status" value="1"/>
</dbReference>
<accession>A0ABZ2XE10</accession>
<keyword evidence="2" id="KW-0249">Electron transport</keyword>
<reference evidence="6 7" key="1">
    <citation type="submission" date="2024-04" db="EMBL/GenBank/DDBJ databases">
        <title>Dissimilatory iodate-reducing microorganisms contribute to the enrichment of iodine in groundwater.</title>
        <authorList>
            <person name="Jiang Z."/>
        </authorList>
    </citation>
    <scope>NUCLEOTIDE SEQUENCE [LARGE SCALE GENOMIC DNA]</scope>
    <source>
        <strain evidence="6 7">NCP973</strain>
    </source>
</reference>
<dbReference type="RefSeq" id="WP_341743008.1">
    <property type="nucleotide sequence ID" value="NZ_CP151406.1"/>
</dbReference>